<dbReference type="InterPro" id="IPR005625">
    <property type="entry name" value="PepSY-ass_TM"/>
</dbReference>
<keyword evidence="4" id="KW-1185">Reference proteome</keyword>
<gene>
    <name evidence="3" type="ORF">F8O03_00380</name>
</gene>
<keyword evidence="2" id="KW-0472">Membrane</keyword>
<feature type="compositionally biased region" description="Low complexity" evidence="1">
    <location>
        <begin position="499"/>
        <end position="516"/>
    </location>
</feature>
<dbReference type="AlphaFoldDB" id="A0A7J5B3V0"/>
<protein>
    <submittedName>
        <fullName evidence="3">PepSY domain-containing protein</fullName>
    </submittedName>
</protein>
<dbReference type="OrthoDB" id="9791166at2"/>
<dbReference type="Pfam" id="PF03929">
    <property type="entry name" value="PepSY_TM"/>
    <property type="match status" value="1"/>
</dbReference>
<feature type="transmembrane region" description="Helical" evidence="2">
    <location>
        <begin position="455"/>
        <end position="474"/>
    </location>
</feature>
<evidence type="ECO:0000313" key="3">
    <source>
        <dbReference type="EMBL" id="KAB1638852.1"/>
    </source>
</evidence>
<comment type="caution">
    <text evidence="3">The sequence shown here is derived from an EMBL/GenBank/DDBJ whole genome shotgun (WGS) entry which is preliminary data.</text>
</comment>
<keyword evidence="2" id="KW-1133">Transmembrane helix</keyword>
<accession>A0A7J5B3V0</accession>
<dbReference type="PANTHER" id="PTHR34219:SF1">
    <property type="entry name" value="PEPSY DOMAIN-CONTAINING PROTEIN"/>
    <property type="match status" value="1"/>
</dbReference>
<feature type="region of interest" description="Disordered" evidence="1">
    <location>
        <begin position="480"/>
        <end position="516"/>
    </location>
</feature>
<feature type="transmembrane region" description="Helical" evidence="2">
    <location>
        <begin position="223"/>
        <end position="242"/>
    </location>
</feature>
<feature type="transmembrane region" description="Helical" evidence="2">
    <location>
        <begin position="389"/>
        <end position="409"/>
    </location>
</feature>
<proteinExistence type="predicted"/>
<feature type="transmembrane region" description="Helical" evidence="2">
    <location>
        <begin position="20"/>
        <end position="48"/>
    </location>
</feature>
<evidence type="ECO:0000313" key="4">
    <source>
        <dbReference type="Proteomes" id="UP000490386"/>
    </source>
</evidence>
<organism evidence="3 4">
    <name type="scientific">Pseudoclavibacter terrae</name>
    <dbReference type="NCBI Taxonomy" id="1530195"/>
    <lineage>
        <taxon>Bacteria</taxon>
        <taxon>Bacillati</taxon>
        <taxon>Actinomycetota</taxon>
        <taxon>Actinomycetes</taxon>
        <taxon>Micrococcales</taxon>
        <taxon>Microbacteriaceae</taxon>
        <taxon>Pseudoclavibacter</taxon>
    </lineage>
</organism>
<feature type="region of interest" description="Disordered" evidence="1">
    <location>
        <begin position="265"/>
        <end position="293"/>
    </location>
</feature>
<reference evidence="3 4" key="1">
    <citation type="submission" date="2019-09" db="EMBL/GenBank/DDBJ databases">
        <title>Phylogeny of genus Pseudoclavibacter and closely related genus.</title>
        <authorList>
            <person name="Li Y."/>
        </authorList>
    </citation>
    <scope>NUCLEOTIDE SEQUENCE [LARGE SCALE GENOMIC DNA]</scope>
    <source>
        <strain evidence="3 4">THG-MD12</strain>
    </source>
</reference>
<feature type="transmembrane region" description="Helical" evidence="2">
    <location>
        <begin position="166"/>
        <end position="184"/>
    </location>
</feature>
<dbReference type="PANTHER" id="PTHR34219">
    <property type="entry name" value="IRON-REGULATED INNER MEMBRANE PROTEIN-RELATED"/>
    <property type="match status" value="1"/>
</dbReference>
<keyword evidence="2" id="KW-0812">Transmembrane</keyword>
<name>A0A7J5B3V0_9MICO</name>
<dbReference type="Proteomes" id="UP000490386">
    <property type="component" value="Unassembled WGS sequence"/>
</dbReference>
<dbReference type="RefSeq" id="WP_151421908.1">
    <property type="nucleotide sequence ID" value="NZ_WBJX01000001.1"/>
</dbReference>
<evidence type="ECO:0000256" key="2">
    <source>
        <dbReference type="SAM" id="Phobius"/>
    </source>
</evidence>
<evidence type="ECO:0000256" key="1">
    <source>
        <dbReference type="SAM" id="MobiDB-lite"/>
    </source>
</evidence>
<sequence>MSGPRPRARRVSSTGWLGQLLMRLHFLAGVFVGPFILVAALSGALYALTPQLEQLVYDHELHAPVAESSLPLAEQIEAADAYVGQGETIVAVRPAPNPGDTTRVMYADAALGESTTRAVFVDPATAEIRGDLPAYGTSGSLPLRTWISDLHRSLHLGDAGRLYSELAASWLWVVALAGAGLWATRYRRARRARRASQRRDLLRPNLKAAGFARTRSLHASTGIWVLAGALFLSATGITWSQYGGANFTELRAAVGWTTPALSTSLDGASDAAADEHAEHAGHGHGGGAPSTRVGELSPGAYDSVLSVAREVNVDTGLVEIRPPAQPGAAWVVQEIQRSFPTEVDAVAVDGRTMQVVDRVDFAEFGLVAKLSRWGIDLHMGSLFGLVNQLALFAVAVGIAAMVVWGYAMWWQRRPRRDPSRLVGAAPPRGALRRAPWWGALIALAAAVALGMFLPLMGVSLIVFLAVDVTVGLLARRRSRSGARPSDLPRGQRAVGVSPASDGSRAGRSVGSSSDSR</sequence>
<feature type="transmembrane region" description="Helical" evidence="2">
    <location>
        <begin position="430"/>
        <end position="449"/>
    </location>
</feature>
<dbReference type="EMBL" id="WBJX01000001">
    <property type="protein sequence ID" value="KAB1638852.1"/>
    <property type="molecule type" value="Genomic_DNA"/>
</dbReference>